<dbReference type="CDD" id="cd07534">
    <property type="entry name" value="HAD_CAP"/>
    <property type="match status" value="1"/>
</dbReference>
<evidence type="ECO:0000313" key="3">
    <source>
        <dbReference type="EMBL" id="KWZ82902.1"/>
    </source>
</evidence>
<dbReference type="InterPro" id="IPR006423">
    <property type="entry name" value="Lipo_e_P4"/>
</dbReference>
<dbReference type="Proteomes" id="UP000070376">
    <property type="component" value="Unassembled WGS sequence"/>
</dbReference>
<evidence type="ECO:0000256" key="2">
    <source>
        <dbReference type="SAM" id="SignalP"/>
    </source>
</evidence>
<dbReference type="InterPro" id="IPR023214">
    <property type="entry name" value="HAD_sf"/>
</dbReference>
<dbReference type="InterPro" id="IPR005519">
    <property type="entry name" value="Acid_phosphat_B-like"/>
</dbReference>
<dbReference type="PANTHER" id="PTHR31284">
    <property type="entry name" value="ACID PHOSPHATASE-LIKE PROTEIN"/>
    <property type="match status" value="1"/>
</dbReference>
<dbReference type="SFLD" id="SFLDS00003">
    <property type="entry name" value="Haloacid_Dehalogenase"/>
    <property type="match status" value="1"/>
</dbReference>
<dbReference type="PANTHER" id="PTHR31284:SF10">
    <property type="entry name" value="ACID PHOSPHATASE-LIKE PROTEIN"/>
    <property type="match status" value="1"/>
</dbReference>
<accession>A0A133KTT1</accession>
<evidence type="ECO:0000256" key="1">
    <source>
        <dbReference type="ARBA" id="ARBA00022729"/>
    </source>
</evidence>
<dbReference type="GO" id="GO:0009279">
    <property type="term" value="C:cell outer membrane"/>
    <property type="evidence" value="ECO:0007669"/>
    <property type="project" value="InterPro"/>
</dbReference>
<reference evidence="4" key="1">
    <citation type="submission" date="2016-01" db="EMBL/GenBank/DDBJ databases">
        <authorList>
            <person name="Mitreva M."/>
            <person name="Pepin K.H."/>
            <person name="Mihindukulasuriya K.A."/>
            <person name="Fulton R."/>
            <person name="Fronick C."/>
            <person name="O'Laughlin M."/>
            <person name="Miner T."/>
            <person name="Herter B."/>
            <person name="Rosa B.A."/>
            <person name="Cordes M."/>
            <person name="Tomlinson C."/>
            <person name="Wollam A."/>
            <person name="Palsikar V.B."/>
            <person name="Mardis E.R."/>
            <person name="Wilson R.K."/>
        </authorList>
    </citation>
    <scope>NUCLEOTIDE SEQUENCE [LARGE SCALE GENOMIC DNA]</scope>
    <source>
        <strain evidence="4">GED7749B</strain>
    </source>
</reference>
<dbReference type="Pfam" id="PF03767">
    <property type="entry name" value="Acid_phosphat_B"/>
    <property type="match status" value="1"/>
</dbReference>
<dbReference type="EMBL" id="LRPN01000047">
    <property type="protein sequence ID" value="KWZ82902.1"/>
    <property type="molecule type" value="Genomic_DNA"/>
</dbReference>
<keyword evidence="3" id="KW-0449">Lipoprotein</keyword>
<feature type="chain" id="PRO_5007457039" evidence="2">
    <location>
        <begin position="23"/>
        <end position="261"/>
    </location>
</feature>
<dbReference type="SFLD" id="SFLDG01125">
    <property type="entry name" value="C1.1:_Acid_Phosphatase_Like"/>
    <property type="match status" value="1"/>
</dbReference>
<feature type="signal peptide" evidence="2">
    <location>
        <begin position="1"/>
        <end position="22"/>
    </location>
</feature>
<sequence>MNYFAGLLMVFALVLGNAGCSAEGGKQNREAAVMKTVPVSKCTAKQKAEQTKMGVAWYRTSGEARALYYQGYNIGKQRMEESLKTKVKKKRAIVLDLDETVLDNGPYLSYKAEKGISFGNGWGAWVKKAKAKPLPGALSFLKYADKKGIDIYYISNRDEKYMDATLRNLKKEGIPQAVRSHVLLQQGTSSKETRRQAVEKDHDIIALFGDNLGDFFKAFDAKGNKARSLEADRFRHAFGRKFIVFPNPVYGDWEHELPCGS</sequence>
<dbReference type="NCBIfam" id="TIGR01533">
    <property type="entry name" value="lipo_e_P4"/>
    <property type="match status" value="1"/>
</dbReference>
<protein>
    <submittedName>
        <fullName evidence="3">5'-nucleotidase, lipoprotein e(P4) family</fullName>
    </submittedName>
</protein>
<dbReference type="AlphaFoldDB" id="A0A133KTT1"/>
<dbReference type="Gene3D" id="3.40.50.1000">
    <property type="entry name" value="HAD superfamily/HAD-like"/>
    <property type="match status" value="1"/>
</dbReference>
<keyword evidence="1 2" id="KW-0732">Signal</keyword>
<evidence type="ECO:0000313" key="4">
    <source>
        <dbReference type="Proteomes" id="UP000070376"/>
    </source>
</evidence>
<organism evidence="3 4">
    <name type="scientific">Heyndrickxia coagulans</name>
    <name type="common">Weizmannia coagulans</name>
    <dbReference type="NCBI Taxonomy" id="1398"/>
    <lineage>
        <taxon>Bacteria</taxon>
        <taxon>Bacillati</taxon>
        <taxon>Bacillota</taxon>
        <taxon>Bacilli</taxon>
        <taxon>Bacillales</taxon>
        <taxon>Bacillaceae</taxon>
        <taxon>Heyndrickxia</taxon>
    </lineage>
</organism>
<dbReference type="SUPFAM" id="SSF56784">
    <property type="entry name" value="HAD-like"/>
    <property type="match status" value="1"/>
</dbReference>
<proteinExistence type="predicted"/>
<gene>
    <name evidence="3" type="ORF">HMPREF3213_01384</name>
</gene>
<dbReference type="InterPro" id="IPR036412">
    <property type="entry name" value="HAD-like_sf"/>
</dbReference>
<dbReference type="PIRSF" id="PIRSF019271">
    <property type="entry name" value="Acid_Ptase_C"/>
    <property type="match status" value="1"/>
</dbReference>
<dbReference type="PATRIC" id="fig|1398.22.peg.1396"/>
<comment type="caution">
    <text evidence="3">The sequence shown here is derived from an EMBL/GenBank/DDBJ whole genome shotgun (WGS) entry which is preliminary data.</text>
</comment>
<dbReference type="RefSeq" id="WP_061086661.1">
    <property type="nucleotide sequence ID" value="NZ_KQ955825.1"/>
</dbReference>
<name>A0A133KTT1_HEYCO</name>